<evidence type="ECO:0000313" key="5">
    <source>
        <dbReference type="Proteomes" id="UP000002051"/>
    </source>
</evidence>
<evidence type="ECO:0000256" key="1">
    <source>
        <dbReference type="SAM" id="MobiDB-lite"/>
    </source>
</evidence>
<evidence type="ECO:0008006" key="6">
    <source>
        <dbReference type="Google" id="ProtNLM"/>
    </source>
</evidence>
<evidence type="ECO:0000313" key="4">
    <source>
        <dbReference type="EnsemblPlants" id="KEH33686"/>
    </source>
</evidence>
<sequence>MSKKLTSKTLFSQCLLFLPLASSFFPKPSPPLPSPPLPSPPNSQTKPNSSCSSSLTLRDIVVDDQETYSRFIVYSVFLSRDSINICILEIWYDDPYLGFPNVIKWIIYVVQRGFEDILINIAISNHEDHLKLLVSILTCRTLVVLEFYGFAVKGFSFFRLLSLKILRFDDAKFLNVRDLLLLLAGYPILEFHSQDPLTYQESGLWKLNLKQAGQSKFSLHSATFH</sequence>
<reference evidence="4" key="3">
    <citation type="submission" date="2015-04" db="UniProtKB">
        <authorList>
            <consortium name="EnsemblPlants"/>
        </authorList>
    </citation>
    <scope>IDENTIFICATION</scope>
    <source>
        <strain evidence="4">cv. Jemalong A17</strain>
    </source>
</reference>
<name>A0A072UW78_MEDTR</name>
<evidence type="ECO:0000313" key="3">
    <source>
        <dbReference type="EMBL" id="KEH33686.1"/>
    </source>
</evidence>
<keyword evidence="2" id="KW-0732">Signal</keyword>
<feature type="region of interest" description="Disordered" evidence="1">
    <location>
        <begin position="29"/>
        <end position="52"/>
    </location>
</feature>
<evidence type="ECO:0000256" key="2">
    <source>
        <dbReference type="SAM" id="SignalP"/>
    </source>
</evidence>
<dbReference type="HOGENOM" id="CLU_1231488_0_0_1"/>
<dbReference type="EMBL" id="CM001219">
    <property type="protein sequence ID" value="KEH33686.1"/>
    <property type="molecule type" value="Genomic_DNA"/>
</dbReference>
<accession>A0A072UW78</accession>
<reference evidence="3 5" key="2">
    <citation type="journal article" date="2014" name="BMC Genomics">
        <title>An improved genome release (version Mt4.0) for the model legume Medicago truncatula.</title>
        <authorList>
            <person name="Tang H."/>
            <person name="Krishnakumar V."/>
            <person name="Bidwell S."/>
            <person name="Rosen B."/>
            <person name="Chan A."/>
            <person name="Zhou S."/>
            <person name="Gentzbittel L."/>
            <person name="Childs K.L."/>
            <person name="Yandell M."/>
            <person name="Gundlach H."/>
            <person name="Mayer K.F."/>
            <person name="Schwartz D.C."/>
            <person name="Town C.D."/>
        </authorList>
    </citation>
    <scope>GENOME REANNOTATION</scope>
    <source>
        <strain evidence="3">A17</strain>
        <strain evidence="4 5">cv. Jemalong A17</strain>
    </source>
</reference>
<keyword evidence="5" id="KW-1185">Reference proteome</keyword>
<feature type="compositionally biased region" description="Pro residues" evidence="1">
    <location>
        <begin position="29"/>
        <end position="41"/>
    </location>
</feature>
<gene>
    <name evidence="3" type="ordered locus">MTR_3g450920</name>
</gene>
<proteinExistence type="predicted"/>
<dbReference type="EnsemblPlants" id="KEH33686">
    <property type="protein sequence ID" value="KEH33686"/>
    <property type="gene ID" value="MTR_3g450920"/>
</dbReference>
<feature type="chain" id="PRO_5014500015" description="Transmembrane protein" evidence="2">
    <location>
        <begin position="24"/>
        <end position="225"/>
    </location>
</feature>
<dbReference type="AlphaFoldDB" id="A0A072UW78"/>
<organism evidence="3 5">
    <name type="scientific">Medicago truncatula</name>
    <name type="common">Barrel medic</name>
    <name type="synonym">Medicago tribuloides</name>
    <dbReference type="NCBI Taxonomy" id="3880"/>
    <lineage>
        <taxon>Eukaryota</taxon>
        <taxon>Viridiplantae</taxon>
        <taxon>Streptophyta</taxon>
        <taxon>Embryophyta</taxon>
        <taxon>Tracheophyta</taxon>
        <taxon>Spermatophyta</taxon>
        <taxon>Magnoliopsida</taxon>
        <taxon>eudicotyledons</taxon>
        <taxon>Gunneridae</taxon>
        <taxon>Pentapetalae</taxon>
        <taxon>rosids</taxon>
        <taxon>fabids</taxon>
        <taxon>Fabales</taxon>
        <taxon>Fabaceae</taxon>
        <taxon>Papilionoideae</taxon>
        <taxon>50 kb inversion clade</taxon>
        <taxon>NPAAA clade</taxon>
        <taxon>Hologalegina</taxon>
        <taxon>IRL clade</taxon>
        <taxon>Trifolieae</taxon>
        <taxon>Medicago</taxon>
    </lineage>
</organism>
<protein>
    <recommendedName>
        <fullName evidence="6">Transmembrane protein</fullName>
    </recommendedName>
</protein>
<feature type="signal peptide" evidence="2">
    <location>
        <begin position="1"/>
        <end position="23"/>
    </location>
</feature>
<reference evidence="3 5" key="1">
    <citation type="journal article" date="2011" name="Nature">
        <title>The Medicago genome provides insight into the evolution of rhizobial symbioses.</title>
        <authorList>
            <person name="Young N.D."/>
            <person name="Debelle F."/>
            <person name="Oldroyd G.E."/>
            <person name="Geurts R."/>
            <person name="Cannon S.B."/>
            <person name="Udvardi M.K."/>
            <person name="Benedito V.A."/>
            <person name="Mayer K.F."/>
            <person name="Gouzy J."/>
            <person name="Schoof H."/>
            <person name="Van de Peer Y."/>
            <person name="Proost S."/>
            <person name="Cook D.R."/>
            <person name="Meyers B.C."/>
            <person name="Spannagl M."/>
            <person name="Cheung F."/>
            <person name="De Mita S."/>
            <person name="Krishnakumar V."/>
            <person name="Gundlach H."/>
            <person name="Zhou S."/>
            <person name="Mudge J."/>
            <person name="Bharti A.K."/>
            <person name="Murray J.D."/>
            <person name="Naoumkina M.A."/>
            <person name="Rosen B."/>
            <person name="Silverstein K.A."/>
            <person name="Tang H."/>
            <person name="Rombauts S."/>
            <person name="Zhao P.X."/>
            <person name="Zhou P."/>
            <person name="Barbe V."/>
            <person name="Bardou P."/>
            <person name="Bechner M."/>
            <person name="Bellec A."/>
            <person name="Berger A."/>
            <person name="Berges H."/>
            <person name="Bidwell S."/>
            <person name="Bisseling T."/>
            <person name="Choisne N."/>
            <person name="Couloux A."/>
            <person name="Denny R."/>
            <person name="Deshpande S."/>
            <person name="Dai X."/>
            <person name="Doyle J.J."/>
            <person name="Dudez A.M."/>
            <person name="Farmer A.D."/>
            <person name="Fouteau S."/>
            <person name="Franken C."/>
            <person name="Gibelin C."/>
            <person name="Gish J."/>
            <person name="Goldstein S."/>
            <person name="Gonzalez A.J."/>
            <person name="Green P.J."/>
            <person name="Hallab A."/>
            <person name="Hartog M."/>
            <person name="Hua A."/>
            <person name="Humphray S.J."/>
            <person name="Jeong D.H."/>
            <person name="Jing Y."/>
            <person name="Jocker A."/>
            <person name="Kenton S.M."/>
            <person name="Kim D.J."/>
            <person name="Klee K."/>
            <person name="Lai H."/>
            <person name="Lang C."/>
            <person name="Lin S."/>
            <person name="Macmil S.L."/>
            <person name="Magdelenat G."/>
            <person name="Matthews L."/>
            <person name="McCorrison J."/>
            <person name="Monaghan E.L."/>
            <person name="Mun J.H."/>
            <person name="Najar F.Z."/>
            <person name="Nicholson C."/>
            <person name="Noirot C."/>
            <person name="O'Bleness M."/>
            <person name="Paule C.R."/>
            <person name="Poulain J."/>
            <person name="Prion F."/>
            <person name="Qin B."/>
            <person name="Qu C."/>
            <person name="Retzel E.F."/>
            <person name="Riddle C."/>
            <person name="Sallet E."/>
            <person name="Samain S."/>
            <person name="Samson N."/>
            <person name="Sanders I."/>
            <person name="Saurat O."/>
            <person name="Scarpelli C."/>
            <person name="Schiex T."/>
            <person name="Segurens B."/>
            <person name="Severin A.J."/>
            <person name="Sherrier D.J."/>
            <person name="Shi R."/>
            <person name="Sims S."/>
            <person name="Singer S.R."/>
            <person name="Sinharoy S."/>
            <person name="Sterck L."/>
            <person name="Viollet A."/>
            <person name="Wang B.B."/>
            <person name="Wang K."/>
            <person name="Wang M."/>
            <person name="Wang X."/>
            <person name="Warfsmann J."/>
            <person name="Weissenbach J."/>
            <person name="White D.D."/>
            <person name="White J.D."/>
            <person name="Wiley G.B."/>
            <person name="Wincker P."/>
            <person name="Xing Y."/>
            <person name="Yang L."/>
            <person name="Yao Z."/>
            <person name="Ying F."/>
            <person name="Zhai J."/>
            <person name="Zhou L."/>
            <person name="Zuber A."/>
            <person name="Denarie J."/>
            <person name="Dixon R.A."/>
            <person name="May G.D."/>
            <person name="Schwartz D.C."/>
            <person name="Rogers J."/>
            <person name="Quetier F."/>
            <person name="Town C.D."/>
            <person name="Roe B.A."/>
        </authorList>
    </citation>
    <scope>NUCLEOTIDE SEQUENCE [LARGE SCALE GENOMIC DNA]</scope>
    <source>
        <strain evidence="3">A17</strain>
        <strain evidence="4 5">cv. Jemalong A17</strain>
    </source>
</reference>
<dbReference type="Proteomes" id="UP000002051">
    <property type="component" value="Chromosome 3"/>
</dbReference>